<dbReference type="GO" id="GO:0008168">
    <property type="term" value="F:methyltransferase activity"/>
    <property type="evidence" value="ECO:0007669"/>
    <property type="project" value="UniProtKB-KW"/>
</dbReference>
<sequence>MPENTPRTDASWVSSPNPTLYSPRNLARYKRLVGELSHTYAWRIDNTALAGLYAEHVSARHLEIGPADAEMLATTPPPAPPEQWRVDVLDINTAPLAHAQQRLSGRAQVTAHLHDILAAPWPGLSRTFTSIAMGNVLHCVPGAGFTAKATAFNGLVDALTDDGVAFGYTLLGAGDPDADHNLPARLLMRAYNKPGRNTFHNRGDRLVDLERQLNLRFAQVDVRVMHSAAVFVVRGPIR</sequence>
<keyword evidence="1" id="KW-0808">Transferase</keyword>
<evidence type="ECO:0000313" key="1">
    <source>
        <dbReference type="EMBL" id="QUX20607.1"/>
    </source>
</evidence>
<protein>
    <submittedName>
        <fullName evidence="1">Class I SAM-dependent methyltransferase</fullName>
    </submittedName>
</protein>
<dbReference type="Proteomes" id="UP000676079">
    <property type="component" value="Chromosome"/>
</dbReference>
<dbReference type="RefSeq" id="WP_220561803.1">
    <property type="nucleotide sequence ID" value="NZ_CP074133.1"/>
</dbReference>
<keyword evidence="2" id="KW-1185">Reference proteome</keyword>
<evidence type="ECO:0000313" key="2">
    <source>
        <dbReference type="Proteomes" id="UP000676079"/>
    </source>
</evidence>
<dbReference type="Gene3D" id="3.40.50.150">
    <property type="entry name" value="Vaccinia Virus protein VP39"/>
    <property type="match status" value="1"/>
</dbReference>
<dbReference type="InterPro" id="IPR029063">
    <property type="entry name" value="SAM-dependent_MTases_sf"/>
</dbReference>
<dbReference type="SUPFAM" id="SSF53335">
    <property type="entry name" value="S-adenosyl-L-methionine-dependent methyltransferases"/>
    <property type="match status" value="1"/>
</dbReference>
<proteinExistence type="predicted"/>
<gene>
    <name evidence="1" type="ORF">KGD84_19080</name>
</gene>
<dbReference type="GO" id="GO:0032259">
    <property type="term" value="P:methylation"/>
    <property type="evidence" value="ECO:0007669"/>
    <property type="project" value="UniProtKB-KW"/>
</dbReference>
<name>A0ABX8BF00_9ACTN</name>
<accession>A0ABX8BF00</accession>
<keyword evidence="1" id="KW-0489">Methyltransferase</keyword>
<organism evidence="1 2">
    <name type="scientific">Nocardiopsis changdeensis</name>
    <dbReference type="NCBI Taxonomy" id="2831969"/>
    <lineage>
        <taxon>Bacteria</taxon>
        <taxon>Bacillati</taxon>
        <taxon>Actinomycetota</taxon>
        <taxon>Actinomycetes</taxon>
        <taxon>Streptosporangiales</taxon>
        <taxon>Nocardiopsidaceae</taxon>
        <taxon>Nocardiopsis</taxon>
    </lineage>
</organism>
<dbReference type="EMBL" id="CP074133">
    <property type="protein sequence ID" value="QUX20607.1"/>
    <property type="molecule type" value="Genomic_DNA"/>
</dbReference>
<reference evidence="1 2" key="1">
    <citation type="submission" date="2021-05" db="EMBL/GenBank/DDBJ databases">
        <title>Direct Submission.</title>
        <authorList>
            <person name="Li K."/>
            <person name="Gao J."/>
        </authorList>
    </citation>
    <scope>NUCLEOTIDE SEQUENCE [LARGE SCALE GENOMIC DNA]</scope>
    <source>
        <strain evidence="1 2">Mg02</strain>
    </source>
</reference>